<dbReference type="PANTHER" id="PTHR33273">
    <property type="entry name" value="DOMAIN-CONTAINING PROTEIN, PUTATIVE-RELATED"/>
    <property type="match status" value="1"/>
</dbReference>
<sequence>MCNQFNYLPKKSTWESFSRVVVGTDYILMQHIAEWAVNVAVVSEPYWIPTNRENWASDRLGLVAIIVSGGLQLEKKVKGDGYVITKCGEILLVGIYSPPNATAATLEASLDRLSADLQRFTLPTLICGHFNAKSPAWGSRVSDVRGGILLECATALGLAILNRGTVPTCVRPQGKSRVDITFASPAVASRVSGWTVRAEAESLSEHRYITFQVADTHRTAAPNPFASTALFPRWRVKCLDRDMAQEAALVKAWLPVPEGPIDVNDESTWMIPQCLPASRL</sequence>
<evidence type="ECO:0000313" key="2">
    <source>
        <dbReference type="EMBL" id="KAL0869564.1"/>
    </source>
</evidence>
<accession>A0ABR3HGN3</accession>
<evidence type="ECO:0000259" key="1">
    <source>
        <dbReference type="Pfam" id="PF14529"/>
    </source>
</evidence>
<protein>
    <recommendedName>
        <fullName evidence="1">Endonuclease/exonuclease/phosphatase domain-containing protein</fullName>
    </recommendedName>
</protein>
<proteinExistence type="predicted"/>
<keyword evidence="3" id="KW-1185">Reference proteome</keyword>
<evidence type="ECO:0000313" key="3">
    <source>
        <dbReference type="Proteomes" id="UP001549920"/>
    </source>
</evidence>
<name>A0ABR3HGN3_LOXSC</name>
<dbReference type="InterPro" id="IPR005135">
    <property type="entry name" value="Endo/exonuclease/phosphatase"/>
</dbReference>
<dbReference type="SUPFAM" id="SSF56219">
    <property type="entry name" value="DNase I-like"/>
    <property type="match status" value="1"/>
</dbReference>
<dbReference type="EMBL" id="JBEUOH010000019">
    <property type="protein sequence ID" value="KAL0869564.1"/>
    <property type="molecule type" value="Genomic_DNA"/>
</dbReference>
<dbReference type="InterPro" id="IPR036691">
    <property type="entry name" value="Endo/exonu/phosph_ase_sf"/>
</dbReference>
<comment type="caution">
    <text evidence="2">The sequence shown here is derived from an EMBL/GenBank/DDBJ whole genome shotgun (WGS) entry which is preliminary data.</text>
</comment>
<feature type="domain" description="Endonuclease/exonuclease/phosphatase" evidence="1">
    <location>
        <begin position="91"/>
        <end position="209"/>
    </location>
</feature>
<dbReference type="Pfam" id="PF14529">
    <property type="entry name" value="Exo_endo_phos_2"/>
    <property type="match status" value="1"/>
</dbReference>
<dbReference type="Proteomes" id="UP001549920">
    <property type="component" value="Unassembled WGS sequence"/>
</dbReference>
<gene>
    <name evidence="2" type="ORF">ABMA27_005830</name>
</gene>
<dbReference type="PANTHER" id="PTHR33273:SF4">
    <property type="entry name" value="ENDONUCLEASE_EXONUCLEASE_PHOSPHATASE DOMAIN-CONTAINING PROTEIN"/>
    <property type="match status" value="1"/>
</dbReference>
<dbReference type="Gene3D" id="3.60.10.10">
    <property type="entry name" value="Endonuclease/exonuclease/phosphatase"/>
    <property type="match status" value="1"/>
</dbReference>
<dbReference type="CDD" id="cd09077">
    <property type="entry name" value="R1-I-EN"/>
    <property type="match status" value="1"/>
</dbReference>
<reference evidence="2 3" key="1">
    <citation type="submission" date="2024-06" db="EMBL/GenBank/DDBJ databases">
        <title>A chromosome-level genome assembly of beet webworm, Loxostege sticticalis.</title>
        <authorList>
            <person name="Zhang Y."/>
        </authorList>
    </citation>
    <scope>NUCLEOTIDE SEQUENCE [LARGE SCALE GENOMIC DNA]</scope>
    <source>
        <strain evidence="2">AQ026</strain>
        <tissue evidence="2">Whole body</tissue>
    </source>
</reference>
<organism evidence="2 3">
    <name type="scientific">Loxostege sticticalis</name>
    <name type="common">Beet webworm moth</name>
    <dbReference type="NCBI Taxonomy" id="481309"/>
    <lineage>
        <taxon>Eukaryota</taxon>
        <taxon>Metazoa</taxon>
        <taxon>Ecdysozoa</taxon>
        <taxon>Arthropoda</taxon>
        <taxon>Hexapoda</taxon>
        <taxon>Insecta</taxon>
        <taxon>Pterygota</taxon>
        <taxon>Neoptera</taxon>
        <taxon>Endopterygota</taxon>
        <taxon>Lepidoptera</taxon>
        <taxon>Glossata</taxon>
        <taxon>Ditrysia</taxon>
        <taxon>Pyraloidea</taxon>
        <taxon>Crambidae</taxon>
        <taxon>Pyraustinae</taxon>
        <taxon>Loxostege</taxon>
    </lineage>
</organism>